<gene>
    <name evidence="1" type="ORF">LIER_20199</name>
</gene>
<reference evidence="1 2" key="1">
    <citation type="submission" date="2024-01" db="EMBL/GenBank/DDBJ databases">
        <title>The complete chloroplast genome sequence of Lithospermum erythrorhizon: insights into the phylogenetic relationship among Boraginaceae species and the maternal lineages of purple gromwells.</title>
        <authorList>
            <person name="Okada T."/>
            <person name="Watanabe K."/>
        </authorList>
    </citation>
    <scope>NUCLEOTIDE SEQUENCE [LARGE SCALE GENOMIC DNA]</scope>
</reference>
<proteinExistence type="predicted"/>
<keyword evidence="2" id="KW-1185">Reference proteome</keyword>
<dbReference type="Proteomes" id="UP001454036">
    <property type="component" value="Unassembled WGS sequence"/>
</dbReference>
<protein>
    <submittedName>
        <fullName evidence="1">Uncharacterized protein</fullName>
    </submittedName>
</protein>
<organism evidence="1 2">
    <name type="scientific">Lithospermum erythrorhizon</name>
    <name type="common">Purple gromwell</name>
    <name type="synonym">Lithospermum officinale var. erythrorhizon</name>
    <dbReference type="NCBI Taxonomy" id="34254"/>
    <lineage>
        <taxon>Eukaryota</taxon>
        <taxon>Viridiplantae</taxon>
        <taxon>Streptophyta</taxon>
        <taxon>Embryophyta</taxon>
        <taxon>Tracheophyta</taxon>
        <taxon>Spermatophyta</taxon>
        <taxon>Magnoliopsida</taxon>
        <taxon>eudicotyledons</taxon>
        <taxon>Gunneridae</taxon>
        <taxon>Pentapetalae</taxon>
        <taxon>asterids</taxon>
        <taxon>lamiids</taxon>
        <taxon>Boraginales</taxon>
        <taxon>Boraginaceae</taxon>
        <taxon>Boraginoideae</taxon>
        <taxon>Lithospermeae</taxon>
        <taxon>Lithospermum</taxon>
    </lineage>
</organism>
<sequence length="78" mass="8889">MPFSDQLDAFQLPPELKLQQLELYDGIGDPRDTPLSYREQTRRRHPWGRLKGVLAPLQPKEGGELYGKPPCAYSIDGH</sequence>
<evidence type="ECO:0000313" key="1">
    <source>
        <dbReference type="EMBL" id="GAA0164605.1"/>
    </source>
</evidence>
<comment type="caution">
    <text evidence="1">The sequence shown here is derived from an EMBL/GenBank/DDBJ whole genome shotgun (WGS) entry which is preliminary data.</text>
</comment>
<dbReference type="EMBL" id="BAABME010005102">
    <property type="protein sequence ID" value="GAA0164605.1"/>
    <property type="molecule type" value="Genomic_DNA"/>
</dbReference>
<evidence type="ECO:0000313" key="2">
    <source>
        <dbReference type="Proteomes" id="UP001454036"/>
    </source>
</evidence>
<dbReference type="AlphaFoldDB" id="A0AAV3QKN5"/>
<accession>A0AAV3QKN5</accession>
<name>A0AAV3QKN5_LITER</name>